<sequence>MATATTRLRRDAAQLDFTATDVPETSHSCASSTTGKQSELRSSLLVLRGGFRHPGDDAFLARGHETNSNTGVNHGSIVHSSGRLDDELLFYLDCETELQPKINILRSSLVYKAAIAMCVLLDESASEEADGDRLESVIRSLEDEIGAAGMAPEVVHHCEDCEDCGLDDIPSDLDGHDCSKSSTSVVEDSLGWSEMGGSDSGAGAGADVLQVTLVVCCKNLFGTVRSLSSDSCGVVSAVSCAIPSPYAQQGRRWTPPSCQDSADGRLA</sequence>
<keyword evidence="3" id="KW-1185">Reference proteome</keyword>
<organism evidence="2 3">
    <name type="scientific">Musa balbisiana</name>
    <name type="common">Banana</name>
    <dbReference type="NCBI Taxonomy" id="52838"/>
    <lineage>
        <taxon>Eukaryota</taxon>
        <taxon>Viridiplantae</taxon>
        <taxon>Streptophyta</taxon>
        <taxon>Embryophyta</taxon>
        <taxon>Tracheophyta</taxon>
        <taxon>Spermatophyta</taxon>
        <taxon>Magnoliopsida</taxon>
        <taxon>Liliopsida</taxon>
        <taxon>Zingiberales</taxon>
        <taxon>Musaceae</taxon>
        <taxon>Musa</taxon>
    </lineage>
</organism>
<evidence type="ECO:0000313" key="2">
    <source>
        <dbReference type="EMBL" id="THU59454.1"/>
    </source>
</evidence>
<dbReference type="AlphaFoldDB" id="A0A4S8JE85"/>
<evidence type="ECO:0000313" key="3">
    <source>
        <dbReference type="Proteomes" id="UP000317650"/>
    </source>
</evidence>
<dbReference type="EMBL" id="PYDT01000005">
    <property type="protein sequence ID" value="THU59454.1"/>
    <property type="molecule type" value="Genomic_DNA"/>
</dbReference>
<protein>
    <submittedName>
        <fullName evidence="2">Uncharacterized protein</fullName>
    </submittedName>
</protein>
<comment type="caution">
    <text evidence="2">The sequence shown here is derived from an EMBL/GenBank/DDBJ whole genome shotgun (WGS) entry which is preliminary data.</text>
</comment>
<accession>A0A4S8JE85</accession>
<reference evidence="2 3" key="1">
    <citation type="journal article" date="2019" name="Nat. Plants">
        <title>Genome sequencing of Musa balbisiana reveals subgenome evolution and function divergence in polyploid bananas.</title>
        <authorList>
            <person name="Yao X."/>
        </authorList>
    </citation>
    <scope>NUCLEOTIDE SEQUENCE [LARGE SCALE GENOMIC DNA]</scope>
    <source>
        <strain evidence="3">cv. DH-PKW</strain>
        <tissue evidence="2">Leaves</tissue>
    </source>
</reference>
<feature type="region of interest" description="Disordered" evidence="1">
    <location>
        <begin position="248"/>
        <end position="267"/>
    </location>
</feature>
<name>A0A4S8JE85_MUSBA</name>
<dbReference type="Proteomes" id="UP000317650">
    <property type="component" value="Chromosome 7"/>
</dbReference>
<gene>
    <name evidence="2" type="ORF">C4D60_Mb07t02310</name>
</gene>
<evidence type="ECO:0000256" key="1">
    <source>
        <dbReference type="SAM" id="MobiDB-lite"/>
    </source>
</evidence>
<proteinExistence type="predicted"/>